<name>A0ABV8HA91_9FLAO</name>
<sequence>MLALQTESLSKFSEYGLPGLIILTLIIAVGYLFKVVHDYSKQDRKRADHFGEAFMKISGDQNETNRKIVEVTEKMADQNKVYHQDTTRRLEEMPAKILKEFEYRNLQKSQNSSNTTPAP</sequence>
<keyword evidence="1" id="KW-0472">Membrane</keyword>
<reference evidence="3" key="1">
    <citation type="journal article" date="2019" name="Int. J. Syst. Evol. Microbiol.">
        <title>The Global Catalogue of Microorganisms (GCM) 10K type strain sequencing project: providing services to taxonomists for standard genome sequencing and annotation.</title>
        <authorList>
            <consortium name="The Broad Institute Genomics Platform"/>
            <consortium name="The Broad Institute Genome Sequencing Center for Infectious Disease"/>
            <person name="Wu L."/>
            <person name="Ma J."/>
        </authorList>
    </citation>
    <scope>NUCLEOTIDE SEQUENCE [LARGE SCALE GENOMIC DNA]</scope>
    <source>
        <strain evidence="3">CECT 9128</strain>
    </source>
</reference>
<proteinExistence type="predicted"/>
<dbReference type="EMBL" id="JBHSAS010000006">
    <property type="protein sequence ID" value="MFC4027194.1"/>
    <property type="molecule type" value="Genomic_DNA"/>
</dbReference>
<protein>
    <submittedName>
        <fullName evidence="2">Uncharacterized protein</fullName>
    </submittedName>
</protein>
<comment type="caution">
    <text evidence="2">The sequence shown here is derived from an EMBL/GenBank/DDBJ whole genome shotgun (WGS) entry which is preliminary data.</text>
</comment>
<dbReference type="Proteomes" id="UP001595793">
    <property type="component" value="Unassembled WGS sequence"/>
</dbReference>
<keyword evidence="1" id="KW-1133">Transmembrane helix</keyword>
<evidence type="ECO:0000313" key="3">
    <source>
        <dbReference type="Proteomes" id="UP001595793"/>
    </source>
</evidence>
<evidence type="ECO:0000313" key="2">
    <source>
        <dbReference type="EMBL" id="MFC4027194.1"/>
    </source>
</evidence>
<evidence type="ECO:0000256" key="1">
    <source>
        <dbReference type="SAM" id="Phobius"/>
    </source>
</evidence>
<keyword evidence="1" id="KW-0812">Transmembrane</keyword>
<accession>A0ABV8HA91</accession>
<dbReference type="RefSeq" id="WP_290234748.1">
    <property type="nucleotide sequence ID" value="NZ_JAUFPZ010000002.1"/>
</dbReference>
<organism evidence="2 3">
    <name type="scientific">Zunongwangia endophytica</name>
    <dbReference type="NCBI Taxonomy" id="1808945"/>
    <lineage>
        <taxon>Bacteria</taxon>
        <taxon>Pseudomonadati</taxon>
        <taxon>Bacteroidota</taxon>
        <taxon>Flavobacteriia</taxon>
        <taxon>Flavobacteriales</taxon>
        <taxon>Flavobacteriaceae</taxon>
        <taxon>Zunongwangia</taxon>
    </lineage>
</organism>
<keyword evidence="3" id="KW-1185">Reference proteome</keyword>
<feature type="transmembrane region" description="Helical" evidence="1">
    <location>
        <begin position="15"/>
        <end position="36"/>
    </location>
</feature>
<gene>
    <name evidence="2" type="ORF">ACFOS1_07245</name>
</gene>